<dbReference type="PANTHER" id="PTHR23354">
    <property type="entry name" value="NUCLEOLAR PROTEIN 7/ESTROGEN RECEPTOR COACTIVATOR-RELATED"/>
    <property type="match status" value="1"/>
</dbReference>
<protein>
    <recommendedName>
        <fullName evidence="5">Oxidation resistance protein 1</fullName>
    </recommendedName>
</protein>
<feature type="compositionally biased region" description="Polar residues" evidence="6">
    <location>
        <begin position="272"/>
        <end position="284"/>
    </location>
</feature>
<feature type="region of interest" description="Disordered" evidence="6">
    <location>
        <begin position="55"/>
        <end position="90"/>
    </location>
</feature>
<sequence>MSASEDSLKPPSSSSSAHTPPNRTQSQSHSPSAASYLAYPVSHVVSGIYRRLTEPTPSLPASKKPSLDPMSVSEVYNPPHRTASPFQPPPLTPLTLKAAGNPSHMLLTRSLAEEIRLLVPPRLQLLDTWQLAYSLDRDGSSLSTLYDKCREFSNKSQRAGYVLVVRDSSAGGPGGVVGGGGGSGGTVFGAYLTDPPHPASHYYGTGECFLWRASVLPSTPLLQVPTTATANDGREETDAAAGAGTSAVGQPPSLADNNDLLELAGLPLPPSADTTQIRGRSTTLRGEERSNDIDTNYDSSAMLRESPSRIEDDADTTRTTSKRRDSNSSRNSHGGILPSPTLQRHASYGTDDSGKDGSGVSGQQVAPANLATGASLYGSGTTSPERIRFKAFPYSGVNDYMMLCETGFLSVGGGDGHYGLWLDDSFEKGVSSSCPTFGNEPLSDEGTKFDVLGVEVWYIGS</sequence>
<dbReference type="PANTHER" id="PTHR23354:SF62">
    <property type="entry name" value="MUSTARD, ISOFORM V"/>
    <property type="match status" value="1"/>
</dbReference>
<reference evidence="8 9" key="1">
    <citation type="submission" date="2015-07" db="EMBL/GenBank/DDBJ databases">
        <title>Emmonsia species relationships and genome sequence.</title>
        <authorList>
            <consortium name="The Broad Institute Genomics Platform"/>
            <person name="Cuomo C.A."/>
            <person name="Munoz J.F."/>
            <person name="Imamovic A."/>
            <person name="Priest M.E."/>
            <person name="Young S."/>
            <person name="Clay O.K."/>
            <person name="McEwen J.G."/>
        </authorList>
    </citation>
    <scope>NUCLEOTIDE SEQUENCE [LARGE SCALE GENOMIC DNA]</scope>
    <source>
        <strain evidence="8 9">UAMH 9510</strain>
    </source>
</reference>
<evidence type="ECO:0000256" key="4">
    <source>
        <dbReference type="ARBA" id="ARBA00037112"/>
    </source>
</evidence>
<feature type="compositionally biased region" description="Low complexity" evidence="6">
    <location>
        <begin position="1"/>
        <end position="21"/>
    </location>
</feature>
<feature type="compositionally biased region" description="Polar residues" evidence="6">
    <location>
        <begin position="22"/>
        <end position="33"/>
    </location>
</feature>
<comment type="similarity">
    <text evidence="2">Belongs to the OXR1 family.</text>
</comment>
<dbReference type="GO" id="GO:0005634">
    <property type="term" value="C:nucleus"/>
    <property type="evidence" value="ECO:0007669"/>
    <property type="project" value="TreeGrafter"/>
</dbReference>
<keyword evidence="3" id="KW-0496">Mitochondrion</keyword>
<comment type="function">
    <text evidence="4">May be involved in protection from oxidative damage.</text>
</comment>
<dbReference type="STRING" id="1447872.A0A1J9PHK0"/>
<evidence type="ECO:0000259" key="7">
    <source>
        <dbReference type="PROSITE" id="PS51886"/>
    </source>
</evidence>
<evidence type="ECO:0000256" key="3">
    <source>
        <dbReference type="ARBA" id="ARBA00023128"/>
    </source>
</evidence>
<dbReference type="Proteomes" id="UP000182235">
    <property type="component" value="Unassembled WGS sequence"/>
</dbReference>
<evidence type="ECO:0000256" key="6">
    <source>
        <dbReference type="SAM" id="MobiDB-lite"/>
    </source>
</evidence>
<feature type="domain" description="TLDc" evidence="7">
    <location>
        <begin position="105"/>
        <end position="460"/>
    </location>
</feature>
<dbReference type="PROSITE" id="PS51886">
    <property type="entry name" value="TLDC"/>
    <property type="match status" value="1"/>
</dbReference>
<dbReference type="VEuPathDB" id="FungiDB:AJ78_04356"/>
<evidence type="ECO:0000256" key="5">
    <source>
        <dbReference type="ARBA" id="ARBA00040604"/>
    </source>
</evidence>
<dbReference type="SMART" id="SM00584">
    <property type="entry name" value="TLDc"/>
    <property type="match status" value="1"/>
</dbReference>
<feature type="region of interest" description="Disordered" evidence="6">
    <location>
        <begin position="1"/>
        <end position="34"/>
    </location>
</feature>
<dbReference type="Pfam" id="PF07534">
    <property type="entry name" value="TLD"/>
    <property type="match status" value="2"/>
</dbReference>
<dbReference type="OrthoDB" id="26679at2759"/>
<feature type="region of interest" description="Disordered" evidence="6">
    <location>
        <begin position="233"/>
        <end position="364"/>
    </location>
</feature>
<gene>
    <name evidence="8" type="ORF">AJ78_04356</name>
</gene>
<proteinExistence type="inferred from homology"/>
<evidence type="ECO:0000256" key="2">
    <source>
        <dbReference type="ARBA" id="ARBA00009540"/>
    </source>
</evidence>
<dbReference type="AlphaFoldDB" id="A0A1J9PHK0"/>
<evidence type="ECO:0000313" key="9">
    <source>
        <dbReference type="Proteomes" id="UP000182235"/>
    </source>
</evidence>
<comment type="caution">
    <text evidence="8">The sequence shown here is derived from an EMBL/GenBank/DDBJ whole genome shotgun (WGS) entry which is preliminary data.</text>
</comment>
<dbReference type="GO" id="GO:0005739">
    <property type="term" value="C:mitochondrion"/>
    <property type="evidence" value="ECO:0007669"/>
    <property type="project" value="UniProtKB-SubCell"/>
</dbReference>
<evidence type="ECO:0000313" key="8">
    <source>
        <dbReference type="EMBL" id="OJD15386.1"/>
    </source>
</evidence>
<accession>A0A1J9PHK0</accession>
<keyword evidence="9" id="KW-1185">Reference proteome</keyword>
<comment type="subcellular location">
    <subcellularLocation>
        <location evidence="1">Mitochondrion</location>
    </subcellularLocation>
</comment>
<dbReference type="GO" id="GO:0006979">
    <property type="term" value="P:response to oxidative stress"/>
    <property type="evidence" value="ECO:0007669"/>
    <property type="project" value="TreeGrafter"/>
</dbReference>
<name>A0A1J9PHK0_9EURO</name>
<dbReference type="InterPro" id="IPR006571">
    <property type="entry name" value="TLDc_dom"/>
</dbReference>
<dbReference type="EMBL" id="LGRN01000160">
    <property type="protein sequence ID" value="OJD15386.1"/>
    <property type="molecule type" value="Genomic_DNA"/>
</dbReference>
<evidence type="ECO:0000256" key="1">
    <source>
        <dbReference type="ARBA" id="ARBA00004173"/>
    </source>
</evidence>
<organism evidence="8 9">
    <name type="scientific">Emergomyces pasteurianus Ep9510</name>
    <dbReference type="NCBI Taxonomy" id="1447872"/>
    <lineage>
        <taxon>Eukaryota</taxon>
        <taxon>Fungi</taxon>
        <taxon>Dikarya</taxon>
        <taxon>Ascomycota</taxon>
        <taxon>Pezizomycotina</taxon>
        <taxon>Eurotiomycetes</taxon>
        <taxon>Eurotiomycetidae</taxon>
        <taxon>Onygenales</taxon>
        <taxon>Ajellomycetaceae</taxon>
        <taxon>Emergomyces</taxon>
    </lineage>
</organism>